<dbReference type="Gene3D" id="2.60.40.10">
    <property type="entry name" value="Immunoglobulins"/>
    <property type="match status" value="1"/>
</dbReference>
<dbReference type="PROSITE" id="PS50093">
    <property type="entry name" value="PKD"/>
    <property type="match status" value="1"/>
</dbReference>
<dbReference type="EMBL" id="VFIA01000145">
    <property type="protein sequence ID" value="MBC3795383.1"/>
    <property type="molecule type" value="Genomic_DNA"/>
</dbReference>
<comment type="caution">
    <text evidence="2">The sequence shown here is derived from an EMBL/GenBank/DDBJ whole genome shotgun (WGS) entry which is preliminary data.</text>
</comment>
<dbReference type="Proteomes" id="UP000700732">
    <property type="component" value="Unassembled WGS sequence"/>
</dbReference>
<organism evidence="2 3">
    <name type="scientific">Spirosoma utsteinense</name>
    <dbReference type="NCBI Taxonomy" id="2585773"/>
    <lineage>
        <taxon>Bacteria</taxon>
        <taxon>Pseudomonadati</taxon>
        <taxon>Bacteroidota</taxon>
        <taxon>Cytophagia</taxon>
        <taxon>Cytophagales</taxon>
        <taxon>Cytophagaceae</taxon>
        <taxon>Spirosoma</taxon>
    </lineage>
</organism>
<keyword evidence="3" id="KW-1185">Reference proteome</keyword>
<name>A0ABR6WFV3_9BACT</name>
<dbReference type="InterPro" id="IPR000601">
    <property type="entry name" value="PKD_dom"/>
</dbReference>
<evidence type="ECO:0000259" key="1">
    <source>
        <dbReference type="PROSITE" id="PS50093"/>
    </source>
</evidence>
<evidence type="ECO:0000313" key="2">
    <source>
        <dbReference type="EMBL" id="MBC3795383.1"/>
    </source>
</evidence>
<accession>A0ABR6WFV3</accession>
<sequence>MRFIYSIALLGVFVGAVLWPTLSQATHVRAGEITTRRTPATSLTYEITLTTYYDEVTGKPAANDANFADICFGDGTTQRVDRGNRRFINGGTSSINTYVITHTYPGPGAYTISVAIANRNGNTKNLQSGASENIQFFVSTTIFINPALGLNSTPRLLNPPLDSGRVGQRF</sequence>
<feature type="domain" description="PKD" evidence="1">
    <location>
        <begin position="72"/>
        <end position="123"/>
    </location>
</feature>
<protein>
    <submittedName>
        <fullName evidence="2">PKD repeat protein</fullName>
    </submittedName>
</protein>
<proteinExistence type="predicted"/>
<evidence type="ECO:0000313" key="3">
    <source>
        <dbReference type="Proteomes" id="UP000700732"/>
    </source>
</evidence>
<feature type="non-terminal residue" evidence="2">
    <location>
        <position position="170"/>
    </location>
</feature>
<dbReference type="InterPro" id="IPR013783">
    <property type="entry name" value="Ig-like_fold"/>
</dbReference>
<gene>
    <name evidence="2" type="ORF">FH603_5921</name>
</gene>
<reference evidence="2 3" key="1">
    <citation type="submission" date="2019-06" db="EMBL/GenBank/DDBJ databases">
        <title>Spirosoma utsteinense sp. nov. isolated from Antarctic ice-free soils.</title>
        <authorList>
            <person name="Tahon G."/>
        </authorList>
    </citation>
    <scope>NUCLEOTIDE SEQUENCE [LARGE SCALE GENOMIC DNA]</scope>
    <source>
        <strain evidence="2 3">LMG 31447</strain>
    </source>
</reference>